<keyword evidence="2" id="KW-0812">Transmembrane</keyword>
<reference evidence="5" key="1">
    <citation type="submission" date="2015-10" db="EMBL/GenBank/DDBJ databases">
        <authorList>
            <person name="Regsiter A."/>
            <person name="william w."/>
        </authorList>
    </citation>
    <scope>NUCLEOTIDE SEQUENCE [LARGE SCALE GENOMIC DNA]</scope>
</reference>
<sequence length="155" mass="17496">MQLKKVNKKHNSLSELGLSYPDFLKLMIGVTIFCLTYLMIYSLSRQSNTTNINHQNLLKFPLNYCGDQTSGGTNMWYPVYVDYSDKNLKTIKESFCCDSYLDESDNLIQVASFYNPKNANNLVKVLKSNGITSARVGTGEQKTTSRSPIRKPGCN</sequence>
<name>A0A1J1LSK5_9CYAN</name>
<evidence type="ECO:0000256" key="1">
    <source>
        <dbReference type="SAM" id="MobiDB-lite"/>
    </source>
</evidence>
<keyword evidence="5" id="KW-1185">Reference proteome</keyword>
<keyword evidence="2" id="KW-1133">Transmembrane helix</keyword>
<dbReference type="GO" id="GO:0042834">
    <property type="term" value="F:peptidoglycan binding"/>
    <property type="evidence" value="ECO:0007669"/>
    <property type="project" value="InterPro"/>
</dbReference>
<protein>
    <recommendedName>
        <fullName evidence="3">SPOR domain-containing protein</fullName>
    </recommendedName>
</protein>
<dbReference type="OrthoDB" id="421527at2"/>
<feature type="region of interest" description="Disordered" evidence="1">
    <location>
        <begin position="136"/>
        <end position="155"/>
    </location>
</feature>
<evidence type="ECO:0000313" key="4">
    <source>
        <dbReference type="EMBL" id="CUR34986.1"/>
    </source>
</evidence>
<accession>A0A1J1LSK5</accession>
<feature type="domain" description="SPOR" evidence="3">
    <location>
        <begin position="108"/>
        <end position="139"/>
    </location>
</feature>
<dbReference type="Pfam" id="PF05036">
    <property type="entry name" value="SPOR"/>
    <property type="match status" value="1"/>
</dbReference>
<evidence type="ECO:0000259" key="3">
    <source>
        <dbReference type="Pfam" id="PF05036"/>
    </source>
</evidence>
<dbReference type="EMBL" id="CZDF01000172">
    <property type="protein sequence ID" value="CUR34986.1"/>
    <property type="molecule type" value="Genomic_DNA"/>
</dbReference>
<dbReference type="RefSeq" id="WP_139295151.1">
    <property type="nucleotide sequence ID" value="NZ_LN889813.1"/>
</dbReference>
<evidence type="ECO:0000313" key="5">
    <source>
        <dbReference type="Proteomes" id="UP000184315"/>
    </source>
</evidence>
<feature type="transmembrane region" description="Helical" evidence="2">
    <location>
        <begin position="23"/>
        <end position="43"/>
    </location>
</feature>
<keyword evidence="2" id="KW-0472">Membrane</keyword>
<evidence type="ECO:0000256" key="2">
    <source>
        <dbReference type="SAM" id="Phobius"/>
    </source>
</evidence>
<gene>
    <name evidence="4" type="ORF">PL9214650425</name>
</gene>
<organism evidence="4 5">
    <name type="scientific">Planktothrix tepida PCC 9214</name>
    <dbReference type="NCBI Taxonomy" id="671072"/>
    <lineage>
        <taxon>Bacteria</taxon>
        <taxon>Bacillati</taxon>
        <taxon>Cyanobacteriota</taxon>
        <taxon>Cyanophyceae</taxon>
        <taxon>Oscillatoriophycideae</taxon>
        <taxon>Oscillatoriales</taxon>
        <taxon>Microcoleaceae</taxon>
        <taxon>Planktothrix</taxon>
    </lineage>
</organism>
<dbReference type="STRING" id="671072.PL9214650425"/>
<proteinExistence type="predicted"/>
<dbReference type="InterPro" id="IPR007730">
    <property type="entry name" value="SPOR-like_dom"/>
</dbReference>
<dbReference type="Proteomes" id="UP000184315">
    <property type="component" value="Unassembled WGS sequence"/>
</dbReference>
<dbReference type="AlphaFoldDB" id="A0A1J1LSK5"/>